<evidence type="ECO:0000313" key="3">
    <source>
        <dbReference type="WormBase" id="Y39H10B.2d"/>
    </source>
</evidence>
<keyword evidence="2" id="KW-1185">Reference proteome</keyword>
<dbReference type="CTD" id="3896857"/>
<dbReference type="Bgee" id="WBGene00044527">
    <property type="expression patterns" value="Expressed in adult organism and 1 other cell type or tissue"/>
</dbReference>
<dbReference type="ExpressionAtlas" id="A0A168HAP7">
    <property type="expression patterns" value="baseline and differential"/>
</dbReference>
<evidence type="ECO:0000313" key="1">
    <source>
        <dbReference type="EMBL" id="SAP35606.1"/>
    </source>
</evidence>
<dbReference type="AGR" id="WB:WBGene00044527"/>
<dbReference type="GeneID" id="3896857"/>
<accession>A0A168HAP7</accession>
<gene>
    <name evidence="1" type="ORF">CELE_Y39H10B.2</name>
    <name evidence="1 3" type="ORF">Y39H10B.2</name>
</gene>
<protein>
    <submittedName>
        <fullName evidence="1">tRNA dihydrouridine synthase DusB</fullName>
    </submittedName>
</protein>
<proteinExistence type="predicted"/>
<dbReference type="RefSeq" id="NP_001317844.1">
    <property type="nucleotide sequence ID" value="NM_001330800.1"/>
</dbReference>
<dbReference type="AlphaFoldDB" id="A0A168HAP7"/>
<reference evidence="1 2" key="1">
    <citation type="journal article" date="1998" name="Science">
        <title>Genome sequence of the nematode C. elegans: a platform for investigating biology.</title>
        <authorList>
            <consortium name="The C. elegans sequencing consortium"/>
            <person name="Sulson J.E."/>
            <person name="Waterston R."/>
        </authorList>
    </citation>
    <scope>NUCLEOTIDE SEQUENCE [LARGE SCALE GENOMIC DNA]</scope>
    <source>
        <strain evidence="1 2">Bristol N2</strain>
    </source>
</reference>
<dbReference type="Proteomes" id="UP000001940">
    <property type="component" value="Chromosome V"/>
</dbReference>
<dbReference type="EMBL" id="BX284605">
    <property type="protein sequence ID" value="SAP35606.1"/>
    <property type="molecule type" value="Genomic_DNA"/>
</dbReference>
<name>A0A168HAP7_CAEEL</name>
<dbReference type="WormBase" id="Y39H10B.2d">
    <property type="protein sequence ID" value="CE51637"/>
    <property type="gene ID" value="WBGene00044527"/>
</dbReference>
<evidence type="ECO:0000313" key="2">
    <source>
        <dbReference type="Proteomes" id="UP000001940"/>
    </source>
</evidence>
<organism evidence="1 2">
    <name type="scientific">Caenorhabditis elegans</name>
    <dbReference type="NCBI Taxonomy" id="6239"/>
    <lineage>
        <taxon>Eukaryota</taxon>
        <taxon>Metazoa</taxon>
        <taxon>Ecdysozoa</taxon>
        <taxon>Nematoda</taxon>
        <taxon>Chromadorea</taxon>
        <taxon>Rhabditida</taxon>
        <taxon>Rhabditina</taxon>
        <taxon>Rhabditomorpha</taxon>
        <taxon>Rhabditoidea</taxon>
        <taxon>Rhabditidae</taxon>
        <taxon>Peloderinae</taxon>
        <taxon>Caenorhabditis</taxon>
    </lineage>
</organism>
<dbReference type="SMR" id="A0A168HAP7"/>
<sequence>MKKESVIMEPMIPGMLSLCKDRVFEIFLENISKFRNKYIY</sequence>